<accession>A0A9D3P667</accession>
<organism evidence="1 2">
    <name type="scientific">Hemibagrus wyckioides</name>
    <dbReference type="NCBI Taxonomy" id="337641"/>
    <lineage>
        <taxon>Eukaryota</taxon>
        <taxon>Metazoa</taxon>
        <taxon>Chordata</taxon>
        <taxon>Craniata</taxon>
        <taxon>Vertebrata</taxon>
        <taxon>Euteleostomi</taxon>
        <taxon>Actinopterygii</taxon>
        <taxon>Neopterygii</taxon>
        <taxon>Teleostei</taxon>
        <taxon>Ostariophysi</taxon>
        <taxon>Siluriformes</taxon>
        <taxon>Bagridae</taxon>
        <taxon>Hemibagrus</taxon>
    </lineage>
</organism>
<comment type="caution">
    <text evidence="1">The sequence shown here is derived from an EMBL/GenBank/DDBJ whole genome shotgun (WGS) entry which is preliminary data.</text>
</comment>
<evidence type="ECO:0000313" key="1">
    <source>
        <dbReference type="EMBL" id="KAG7335485.1"/>
    </source>
</evidence>
<dbReference type="EMBL" id="JAHKSW010000001">
    <property type="protein sequence ID" value="KAG7335485.1"/>
    <property type="molecule type" value="Genomic_DNA"/>
</dbReference>
<reference evidence="1 2" key="1">
    <citation type="submission" date="2021-06" db="EMBL/GenBank/DDBJ databases">
        <title>Chromosome-level genome assembly of the red-tail catfish (Hemibagrus wyckioides).</title>
        <authorList>
            <person name="Shao F."/>
        </authorList>
    </citation>
    <scope>NUCLEOTIDE SEQUENCE [LARGE SCALE GENOMIC DNA]</scope>
    <source>
        <strain evidence="1">EC202008001</strain>
        <tissue evidence="1">Blood</tissue>
    </source>
</reference>
<keyword evidence="2" id="KW-1185">Reference proteome</keyword>
<proteinExistence type="predicted"/>
<gene>
    <name evidence="1" type="ORF">KOW79_000178</name>
</gene>
<dbReference type="AlphaFoldDB" id="A0A9D3P667"/>
<evidence type="ECO:0000313" key="2">
    <source>
        <dbReference type="Proteomes" id="UP000824219"/>
    </source>
</evidence>
<dbReference type="Proteomes" id="UP000824219">
    <property type="component" value="Linkage Group LG01"/>
</dbReference>
<protein>
    <submittedName>
        <fullName evidence="1">Uncharacterized protein</fullName>
    </submittedName>
</protein>
<dbReference type="OrthoDB" id="10611783at2759"/>
<name>A0A9D3P667_9TELE</name>
<sequence>MSCGVFKAKGGLESQCDPEKYTHVTTGTDKVENVGEGNEKLMKLDLNFFGESLGLAPRGRRLVAIEAVLMDGGMDSDSSLAHVEAIRTRGKEKKEEEERARIKPSASVHFQACGCFTDPGRIWSGAEEQKRIKLSSG</sequence>